<reference evidence="1 2" key="1">
    <citation type="journal article" date="2023" name="Nucleic Acids Res.">
        <title>The hologenome of Daphnia magna reveals possible DNA methylation and microbiome-mediated evolution of the host genome.</title>
        <authorList>
            <person name="Chaturvedi A."/>
            <person name="Li X."/>
            <person name="Dhandapani V."/>
            <person name="Marshall H."/>
            <person name="Kissane S."/>
            <person name="Cuenca-Cambronero M."/>
            <person name="Asole G."/>
            <person name="Calvet F."/>
            <person name="Ruiz-Romero M."/>
            <person name="Marangio P."/>
            <person name="Guigo R."/>
            <person name="Rago D."/>
            <person name="Mirbahai L."/>
            <person name="Eastwood N."/>
            <person name="Colbourne J.K."/>
            <person name="Zhou J."/>
            <person name="Mallon E."/>
            <person name="Orsini L."/>
        </authorList>
    </citation>
    <scope>NUCLEOTIDE SEQUENCE [LARGE SCALE GENOMIC DNA]</scope>
    <source>
        <strain evidence="1">LRV0_1</strain>
    </source>
</reference>
<dbReference type="Proteomes" id="UP001234178">
    <property type="component" value="Unassembled WGS sequence"/>
</dbReference>
<organism evidence="1 2">
    <name type="scientific">Daphnia magna</name>
    <dbReference type="NCBI Taxonomy" id="35525"/>
    <lineage>
        <taxon>Eukaryota</taxon>
        <taxon>Metazoa</taxon>
        <taxon>Ecdysozoa</taxon>
        <taxon>Arthropoda</taxon>
        <taxon>Crustacea</taxon>
        <taxon>Branchiopoda</taxon>
        <taxon>Diplostraca</taxon>
        <taxon>Cladocera</taxon>
        <taxon>Anomopoda</taxon>
        <taxon>Daphniidae</taxon>
        <taxon>Daphnia</taxon>
    </lineage>
</organism>
<name>A0ABR0AT91_9CRUS</name>
<dbReference type="EMBL" id="JAOYFB010000038">
    <property type="protein sequence ID" value="KAK4028316.1"/>
    <property type="molecule type" value="Genomic_DNA"/>
</dbReference>
<evidence type="ECO:0008006" key="3">
    <source>
        <dbReference type="Google" id="ProtNLM"/>
    </source>
</evidence>
<evidence type="ECO:0000313" key="2">
    <source>
        <dbReference type="Proteomes" id="UP001234178"/>
    </source>
</evidence>
<gene>
    <name evidence="1" type="ORF">OUZ56_017596</name>
</gene>
<proteinExistence type="predicted"/>
<keyword evidence="2" id="KW-1185">Reference proteome</keyword>
<comment type="caution">
    <text evidence="1">The sequence shown here is derived from an EMBL/GenBank/DDBJ whole genome shotgun (WGS) entry which is preliminary data.</text>
</comment>
<protein>
    <recommendedName>
        <fullName evidence="3">C2H2-type domain-containing protein</fullName>
    </recommendedName>
</protein>
<evidence type="ECO:0000313" key="1">
    <source>
        <dbReference type="EMBL" id="KAK4028316.1"/>
    </source>
</evidence>
<accession>A0ABR0AT91</accession>
<sequence>MKKHAKRMCQIAEDWDEHWERVVEVHIGSYATLLSLCWNCKTSLTSCYICCLCCMKTFCPECDIQFHLWNAFHQRQLLFNAELIKLRSRDFWDQNLSVVVERDVAVPCFIPPRCKSCRRLNTLSPCVWNNRGGIRAELCRVWILARIPNKNLHSLHTNLHDSLVSNKTSNSINSCNEIHGGIKKMSSEGGRNLVINSIMFRTASSQFSYINHMIDLDIKQDEKMRCKACVSPCMYSHFDVIFKLYHYKADRSGHFKSLYGDSVIVSDEKIEAHVAEINKLKHQVMTTAATRHIGIDYKVKTELPYNPPEAMLLHVGRGQVVRFPVDISRFPFSLLITCFTHTHFPTCRSIASNDSSQAYGADRRLYFVVYDKAGKETTSRHRTQDETGLGSACCRRGVVLVAAILKTGENYRIVVKIVER</sequence>